<sequence length="107" mass="11745">MPSHRPGRPALSPSSRLLCRESQRRLPSPRRLDASRTRSAPPSSAVKHGRPPPPQPALHASQLAASSFPCSPFRLPRPAQVCCTPASRSMSNPMLDHHWMSCCLQDC</sequence>
<evidence type="ECO:0000313" key="2">
    <source>
        <dbReference type="EMBL" id="KAG2596845.1"/>
    </source>
</evidence>
<keyword evidence="3" id="KW-1185">Reference proteome</keyword>
<reference evidence="2 3" key="1">
    <citation type="submission" date="2020-05" db="EMBL/GenBank/DDBJ databases">
        <title>WGS assembly of Panicum virgatum.</title>
        <authorList>
            <person name="Lovell J.T."/>
            <person name="Jenkins J."/>
            <person name="Shu S."/>
            <person name="Juenger T.E."/>
            <person name="Schmutz J."/>
        </authorList>
    </citation>
    <scope>NUCLEOTIDE SEQUENCE [LARGE SCALE GENOMIC DNA]</scope>
    <source>
        <strain evidence="3">cv. AP13</strain>
    </source>
</reference>
<name>A0A8T0SIC4_PANVG</name>
<dbReference type="EMBL" id="CM029045">
    <property type="protein sequence ID" value="KAG2596845.1"/>
    <property type="molecule type" value="Genomic_DNA"/>
</dbReference>
<feature type="region of interest" description="Disordered" evidence="1">
    <location>
        <begin position="1"/>
        <end position="61"/>
    </location>
</feature>
<comment type="caution">
    <text evidence="2">The sequence shown here is derived from an EMBL/GenBank/DDBJ whole genome shotgun (WGS) entry which is preliminary data.</text>
</comment>
<accession>A0A8T0SIC4</accession>
<dbReference type="AlphaFoldDB" id="A0A8T0SIC4"/>
<organism evidence="2 3">
    <name type="scientific">Panicum virgatum</name>
    <name type="common">Blackwell switchgrass</name>
    <dbReference type="NCBI Taxonomy" id="38727"/>
    <lineage>
        <taxon>Eukaryota</taxon>
        <taxon>Viridiplantae</taxon>
        <taxon>Streptophyta</taxon>
        <taxon>Embryophyta</taxon>
        <taxon>Tracheophyta</taxon>
        <taxon>Spermatophyta</taxon>
        <taxon>Magnoliopsida</taxon>
        <taxon>Liliopsida</taxon>
        <taxon>Poales</taxon>
        <taxon>Poaceae</taxon>
        <taxon>PACMAD clade</taxon>
        <taxon>Panicoideae</taxon>
        <taxon>Panicodae</taxon>
        <taxon>Paniceae</taxon>
        <taxon>Panicinae</taxon>
        <taxon>Panicum</taxon>
        <taxon>Panicum sect. Hiantes</taxon>
    </lineage>
</organism>
<evidence type="ECO:0000256" key="1">
    <source>
        <dbReference type="SAM" id="MobiDB-lite"/>
    </source>
</evidence>
<proteinExistence type="predicted"/>
<gene>
    <name evidence="2" type="ORF">PVAP13_5KG187107</name>
</gene>
<dbReference type="Proteomes" id="UP000823388">
    <property type="component" value="Chromosome 5K"/>
</dbReference>
<feature type="compositionally biased region" description="Basic and acidic residues" evidence="1">
    <location>
        <begin position="18"/>
        <end position="36"/>
    </location>
</feature>
<evidence type="ECO:0000313" key="3">
    <source>
        <dbReference type="Proteomes" id="UP000823388"/>
    </source>
</evidence>
<protein>
    <submittedName>
        <fullName evidence="2">Uncharacterized protein</fullName>
    </submittedName>
</protein>